<keyword evidence="4 6" id="KW-0472">Membrane</keyword>
<feature type="transmembrane region" description="Helical" evidence="6">
    <location>
        <begin position="72"/>
        <end position="95"/>
    </location>
</feature>
<keyword evidence="8" id="KW-1185">Reference proteome</keyword>
<feature type="transmembrane region" description="Helical" evidence="6">
    <location>
        <begin position="659"/>
        <end position="678"/>
    </location>
</feature>
<feature type="transmembrane region" description="Helical" evidence="6">
    <location>
        <begin position="362"/>
        <end position="387"/>
    </location>
</feature>
<gene>
    <name evidence="7" type="ORF">BGZ99_003166</name>
</gene>
<feature type="region of interest" description="Disordered" evidence="5">
    <location>
        <begin position="1"/>
        <end position="47"/>
    </location>
</feature>
<evidence type="ECO:0000313" key="8">
    <source>
        <dbReference type="Proteomes" id="UP000738325"/>
    </source>
</evidence>
<dbReference type="GO" id="GO:0022857">
    <property type="term" value="F:transmembrane transporter activity"/>
    <property type="evidence" value="ECO:0007669"/>
    <property type="project" value="InterPro"/>
</dbReference>
<feature type="transmembrane region" description="Helical" evidence="6">
    <location>
        <begin position="210"/>
        <end position="239"/>
    </location>
</feature>
<feature type="region of interest" description="Disordered" evidence="5">
    <location>
        <begin position="493"/>
        <end position="558"/>
    </location>
</feature>
<evidence type="ECO:0000313" key="7">
    <source>
        <dbReference type="EMBL" id="KAG0322728.1"/>
    </source>
</evidence>
<feature type="transmembrane region" description="Helical" evidence="6">
    <location>
        <begin position="626"/>
        <end position="647"/>
    </location>
</feature>
<feature type="transmembrane region" description="Helical" evidence="6">
    <location>
        <begin position="280"/>
        <end position="301"/>
    </location>
</feature>
<feature type="region of interest" description="Disordered" evidence="5">
    <location>
        <begin position="435"/>
        <end position="468"/>
    </location>
</feature>
<comment type="subcellular location">
    <subcellularLocation>
        <location evidence="1">Membrane</location>
        <topology evidence="1">Multi-pass membrane protein</topology>
    </subcellularLocation>
</comment>
<proteinExistence type="predicted"/>
<protein>
    <recommendedName>
        <fullName evidence="9">MFS general substrate transporter</fullName>
    </recommendedName>
</protein>
<feature type="transmembrane region" description="Helical" evidence="6">
    <location>
        <begin position="568"/>
        <end position="587"/>
    </location>
</feature>
<feature type="transmembrane region" description="Helical" evidence="6">
    <location>
        <begin position="593"/>
        <end position="614"/>
    </location>
</feature>
<dbReference type="AlphaFoldDB" id="A0A9P6RL99"/>
<dbReference type="PANTHER" id="PTHR23507">
    <property type="entry name" value="ZGC:174356"/>
    <property type="match status" value="1"/>
</dbReference>
<dbReference type="Proteomes" id="UP000738325">
    <property type="component" value="Unassembled WGS sequence"/>
</dbReference>
<evidence type="ECO:0000256" key="6">
    <source>
        <dbReference type="SAM" id="Phobius"/>
    </source>
</evidence>
<feature type="compositionally biased region" description="Polar residues" evidence="5">
    <location>
        <begin position="455"/>
        <end position="468"/>
    </location>
</feature>
<dbReference type="SUPFAM" id="SSF103473">
    <property type="entry name" value="MFS general substrate transporter"/>
    <property type="match status" value="2"/>
</dbReference>
<reference evidence="7" key="1">
    <citation type="journal article" date="2020" name="Fungal Divers.">
        <title>Resolving the Mortierellaceae phylogeny through synthesis of multi-gene phylogenetics and phylogenomics.</title>
        <authorList>
            <person name="Vandepol N."/>
            <person name="Liber J."/>
            <person name="Desiro A."/>
            <person name="Na H."/>
            <person name="Kennedy M."/>
            <person name="Barry K."/>
            <person name="Grigoriev I.V."/>
            <person name="Miller A.N."/>
            <person name="O'Donnell K."/>
            <person name="Stajich J.E."/>
            <person name="Bonito G."/>
        </authorList>
    </citation>
    <scope>NUCLEOTIDE SEQUENCE</scope>
    <source>
        <strain evidence="7">REB-010B</strain>
    </source>
</reference>
<feature type="compositionally biased region" description="Basic and acidic residues" evidence="5">
    <location>
        <begin position="435"/>
        <end position="454"/>
    </location>
</feature>
<keyword evidence="3 6" id="KW-1133">Transmembrane helix</keyword>
<keyword evidence="2 6" id="KW-0812">Transmembrane</keyword>
<dbReference type="GO" id="GO:0016020">
    <property type="term" value="C:membrane"/>
    <property type="evidence" value="ECO:0007669"/>
    <property type="project" value="UniProtKB-SubCell"/>
</dbReference>
<sequence>MANPTRRGAEQQQPSYIPHDLSGESIAEDSEHTPLLPSDNASTPASAAQDPTTIYVKILAENLPRYKRPSALWLLPIFGLTAVGAGMLTSSIGQFQTALLCREYMNRYPPTNTTQAFTAPLMTWAAEGARSGEMFLRSTPECEASEIQAFTAKIMAVIEVLGGVTGTLSIGYYTSLSDKHGRVKMMIIGFVNLLFLLCSVIAMSKFWDQIGLPLLVIVAVVNGLMGGVGMSGTMCLAYAADCTDPGRRSLVFSWLHAGLFLGLAVGPFLGGLIVQATGSILTIIYICIVGTVSALLMLIFVMPESLPSKQAPHIRKLYEQATQDHTSGTNKTSNAQEQPIAWYAHVRRSLGFFKPNGRNTNLILLAAISFVQMLALRGTFSVIILYTNKVFHWTEYEDGILFSLGSSIRLLSLLILLPVLVHLYHARVRWQQAKKDGVKADKATGSRQHRDATEQHQGNNSGTLTSHPEQVFGADLEDPTVASSVEHLGEAALNLSDDEDSFQERRRRQSTVDSATTWSSDRTRRPSSSTPASPSSVNTKKSSSQGSPSSGEPQPNEKKLSDLKLDTWLVRLGFMINSSTYIGYGLATKGWHFYFWSSLHAVSIIAAPSLKALLTSLVEPSQFGAALGAIQVVDSIAGVFSPLVISWVYALTVDSRPEFVWYCCAALTATCTVLSFMIRQKRFMNDASVL</sequence>
<evidence type="ECO:0008006" key="9">
    <source>
        <dbReference type="Google" id="ProtNLM"/>
    </source>
</evidence>
<accession>A0A9P6RL99</accession>
<dbReference type="PANTHER" id="PTHR23507:SF1">
    <property type="entry name" value="FI18259P1-RELATED"/>
    <property type="match status" value="1"/>
</dbReference>
<name>A0A9P6RL99_9FUNG</name>
<feature type="transmembrane region" description="Helical" evidence="6">
    <location>
        <begin position="251"/>
        <end position="274"/>
    </location>
</feature>
<feature type="transmembrane region" description="Helical" evidence="6">
    <location>
        <begin position="154"/>
        <end position="173"/>
    </location>
</feature>
<evidence type="ECO:0000256" key="5">
    <source>
        <dbReference type="SAM" id="MobiDB-lite"/>
    </source>
</evidence>
<organism evidence="7 8">
    <name type="scientific">Dissophora globulifera</name>
    <dbReference type="NCBI Taxonomy" id="979702"/>
    <lineage>
        <taxon>Eukaryota</taxon>
        <taxon>Fungi</taxon>
        <taxon>Fungi incertae sedis</taxon>
        <taxon>Mucoromycota</taxon>
        <taxon>Mortierellomycotina</taxon>
        <taxon>Mortierellomycetes</taxon>
        <taxon>Mortierellales</taxon>
        <taxon>Mortierellaceae</taxon>
        <taxon>Dissophora</taxon>
    </lineage>
</organism>
<feature type="compositionally biased region" description="Low complexity" evidence="5">
    <location>
        <begin position="516"/>
        <end position="554"/>
    </location>
</feature>
<dbReference type="OrthoDB" id="3026777at2759"/>
<evidence type="ECO:0000256" key="4">
    <source>
        <dbReference type="ARBA" id="ARBA00023136"/>
    </source>
</evidence>
<dbReference type="Gene3D" id="1.20.1250.20">
    <property type="entry name" value="MFS general substrate transporter like domains"/>
    <property type="match status" value="2"/>
</dbReference>
<evidence type="ECO:0000256" key="1">
    <source>
        <dbReference type="ARBA" id="ARBA00004141"/>
    </source>
</evidence>
<dbReference type="InterPro" id="IPR011701">
    <property type="entry name" value="MFS"/>
</dbReference>
<evidence type="ECO:0000256" key="3">
    <source>
        <dbReference type="ARBA" id="ARBA00022989"/>
    </source>
</evidence>
<dbReference type="Pfam" id="PF07690">
    <property type="entry name" value="MFS_1"/>
    <property type="match status" value="1"/>
</dbReference>
<dbReference type="EMBL" id="JAAAIP010000203">
    <property type="protein sequence ID" value="KAG0322728.1"/>
    <property type="molecule type" value="Genomic_DNA"/>
</dbReference>
<feature type="transmembrane region" description="Helical" evidence="6">
    <location>
        <begin position="399"/>
        <end position="424"/>
    </location>
</feature>
<evidence type="ECO:0000256" key="2">
    <source>
        <dbReference type="ARBA" id="ARBA00022692"/>
    </source>
</evidence>
<feature type="transmembrane region" description="Helical" evidence="6">
    <location>
        <begin position="185"/>
        <end position="204"/>
    </location>
</feature>
<dbReference type="InterPro" id="IPR036259">
    <property type="entry name" value="MFS_trans_sf"/>
</dbReference>
<comment type="caution">
    <text evidence="7">The sequence shown here is derived from an EMBL/GenBank/DDBJ whole genome shotgun (WGS) entry which is preliminary data.</text>
</comment>